<evidence type="ECO:0000313" key="3">
    <source>
        <dbReference type="Proteomes" id="UP000246278"/>
    </source>
</evidence>
<dbReference type="EMBL" id="PDNZ01000005">
    <property type="protein sequence ID" value="PWW81842.1"/>
    <property type="molecule type" value="Genomic_DNA"/>
</dbReference>
<evidence type="ECO:0000256" key="1">
    <source>
        <dbReference type="SAM" id="Phobius"/>
    </source>
</evidence>
<organism evidence="2 3">
    <name type="scientific">Prosthecochloris marina</name>
    <dbReference type="NCBI Taxonomy" id="2017681"/>
    <lineage>
        <taxon>Bacteria</taxon>
        <taxon>Pseudomonadati</taxon>
        <taxon>Chlorobiota</taxon>
        <taxon>Chlorobiia</taxon>
        <taxon>Chlorobiales</taxon>
        <taxon>Chlorobiaceae</taxon>
        <taxon>Prosthecochloris</taxon>
    </lineage>
</organism>
<reference evidence="3" key="1">
    <citation type="submission" date="2017-10" db="EMBL/GenBank/DDBJ databases">
        <authorList>
            <person name="Gaisin V.A."/>
            <person name="Rysina M.S."/>
            <person name="Grouzdev D.S."/>
        </authorList>
    </citation>
    <scope>NUCLEOTIDE SEQUENCE [LARGE SCALE GENOMIC DNA]</scope>
    <source>
        <strain evidence="3">V1</strain>
    </source>
</reference>
<feature type="transmembrane region" description="Helical" evidence="1">
    <location>
        <begin position="6"/>
        <end position="24"/>
    </location>
</feature>
<feature type="transmembrane region" description="Helical" evidence="1">
    <location>
        <begin position="31"/>
        <end position="50"/>
    </location>
</feature>
<name>A0A317T553_9CHLB</name>
<keyword evidence="1" id="KW-0472">Membrane</keyword>
<gene>
    <name evidence="2" type="ORF">CR164_08470</name>
</gene>
<dbReference type="AlphaFoldDB" id="A0A317T553"/>
<keyword evidence="1" id="KW-0812">Transmembrane</keyword>
<evidence type="ECO:0000313" key="2">
    <source>
        <dbReference type="EMBL" id="PWW81842.1"/>
    </source>
</evidence>
<proteinExistence type="predicted"/>
<accession>A0A317T553</accession>
<dbReference type="RefSeq" id="WP_110023496.1">
    <property type="nucleotide sequence ID" value="NZ_PDNZ01000005.1"/>
</dbReference>
<keyword evidence="3" id="KW-1185">Reference proteome</keyword>
<sequence length="258" mass="28629">MEKRVLIGLTIFIGILVAVSIYCLDRENLSAFGSILSGAGSLLAVLWFSASLRYQSRQLEEQRKQFTSQYLHLQETGRRDALMVAKGILDRAEAQAIAHNGEINSIIELSNKYILCKELKPLTESTDPQVVTCAYESWMKKEGAALIFLNGIKSAAEVYLRSVGKSDVDYSKGPEDFYYIYSPLFATQPFFNTSKGTADLISEFMVQLAPGRKAADIAFFAANAKLIGPKIINMDKLRSNIKKHVEAGYKLPAIAQDL</sequence>
<keyword evidence="1" id="KW-1133">Transmembrane helix</keyword>
<comment type="caution">
    <text evidence="2">The sequence shown here is derived from an EMBL/GenBank/DDBJ whole genome shotgun (WGS) entry which is preliminary data.</text>
</comment>
<dbReference type="Proteomes" id="UP000246278">
    <property type="component" value="Unassembled WGS sequence"/>
</dbReference>
<protein>
    <submittedName>
        <fullName evidence="2">Uncharacterized protein</fullName>
    </submittedName>
</protein>